<accession>A0A1D1UIA7</accession>
<sequence length="77" mass="8991">MSHFIGSLKYKRSGEIETLRAPLRGLRTFRRYGRKESESASDLQMRPVYMFTHHGSSLVMKIRRKNQLGQYFSGNPV</sequence>
<reference evidence="1 2" key="1">
    <citation type="journal article" date="2016" name="Nat. Commun.">
        <title>Extremotolerant tardigrade genome and improved radiotolerance of human cultured cells by tardigrade-unique protein.</title>
        <authorList>
            <person name="Hashimoto T."/>
            <person name="Horikawa D.D."/>
            <person name="Saito Y."/>
            <person name="Kuwahara H."/>
            <person name="Kozuka-Hata H."/>
            <person name="Shin-I T."/>
            <person name="Minakuchi Y."/>
            <person name="Ohishi K."/>
            <person name="Motoyama A."/>
            <person name="Aizu T."/>
            <person name="Enomoto A."/>
            <person name="Kondo K."/>
            <person name="Tanaka S."/>
            <person name="Hara Y."/>
            <person name="Koshikawa S."/>
            <person name="Sagara H."/>
            <person name="Miura T."/>
            <person name="Yokobori S."/>
            <person name="Miyagawa K."/>
            <person name="Suzuki Y."/>
            <person name="Kubo T."/>
            <person name="Oyama M."/>
            <person name="Kohara Y."/>
            <person name="Fujiyama A."/>
            <person name="Arakawa K."/>
            <person name="Katayama T."/>
            <person name="Toyoda A."/>
            <person name="Kunieda T."/>
        </authorList>
    </citation>
    <scope>NUCLEOTIDE SEQUENCE [LARGE SCALE GENOMIC DNA]</scope>
    <source>
        <strain evidence="1 2">YOKOZUNA-1</strain>
    </source>
</reference>
<evidence type="ECO:0000313" key="2">
    <source>
        <dbReference type="Proteomes" id="UP000186922"/>
    </source>
</evidence>
<dbReference type="Proteomes" id="UP000186922">
    <property type="component" value="Unassembled WGS sequence"/>
</dbReference>
<comment type="caution">
    <text evidence="1">The sequence shown here is derived from an EMBL/GenBank/DDBJ whole genome shotgun (WGS) entry which is preliminary data.</text>
</comment>
<gene>
    <name evidence="1" type="primary">RvY_02013-1</name>
    <name evidence="1" type="synonym">RvY_02013.1</name>
    <name evidence="1" type="ORF">RvY_02013</name>
</gene>
<dbReference type="AlphaFoldDB" id="A0A1D1UIA7"/>
<name>A0A1D1UIA7_RAMVA</name>
<keyword evidence="2" id="KW-1185">Reference proteome</keyword>
<evidence type="ECO:0000313" key="1">
    <source>
        <dbReference type="EMBL" id="GAU89464.1"/>
    </source>
</evidence>
<dbReference type="EMBL" id="BDGG01000001">
    <property type="protein sequence ID" value="GAU89464.1"/>
    <property type="molecule type" value="Genomic_DNA"/>
</dbReference>
<protein>
    <submittedName>
        <fullName evidence="1">Uncharacterized protein</fullName>
    </submittedName>
</protein>
<proteinExistence type="predicted"/>
<organism evidence="1 2">
    <name type="scientific">Ramazzottius varieornatus</name>
    <name type="common">Water bear</name>
    <name type="synonym">Tardigrade</name>
    <dbReference type="NCBI Taxonomy" id="947166"/>
    <lineage>
        <taxon>Eukaryota</taxon>
        <taxon>Metazoa</taxon>
        <taxon>Ecdysozoa</taxon>
        <taxon>Tardigrada</taxon>
        <taxon>Eutardigrada</taxon>
        <taxon>Parachela</taxon>
        <taxon>Hypsibioidea</taxon>
        <taxon>Ramazzottiidae</taxon>
        <taxon>Ramazzottius</taxon>
    </lineage>
</organism>